<dbReference type="FunFam" id="1.10.10.1700:FF:000001">
    <property type="entry name" value="Histone-lysine N-methyltransferase"/>
    <property type="match status" value="1"/>
</dbReference>
<dbReference type="Pfam" id="PF00856">
    <property type="entry name" value="SET"/>
    <property type="match status" value="1"/>
</dbReference>
<dbReference type="GO" id="GO:0140944">
    <property type="term" value="F:histone H4K20 monomethyltransferase activity"/>
    <property type="evidence" value="ECO:0007669"/>
    <property type="project" value="UniProtKB-EC"/>
</dbReference>
<dbReference type="Gene3D" id="1.10.10.1700">
    <property type="entry name" value="Histone-lysine N-methyltransferase"/>
    <property type="match status" value="1"/>
</dbReference>
<dbReference type="STRING" id="205130.ENSMAMP00000013784"/>
<dbReference type="PANTHER" id="PTHR12977:SF4">
    <property type="entry name" value="HISTONE-LYSINE N-METHYLTRANSFERASE KMT5B"/>
    <property type="match status" value="1"/>
</dbReference>
<dbReference type="GO" id="GO:0005694">
    <property type="term" value="C:chromosome"/>
    <property type="evidence" value="ECO:0007669"/>
    <property type="project" value="UniProtKB-SubCell"/>
</dbReference>
<dbReference type="Gene3D" id="2.170.270.10">
    <property type="entry name" value="SET domain"/>
    <property type="match status" value="1"/>
</dbReference>
<keyword evidence="5" id="KW-0158">Chromosome</keyword>
<comment type="catalytic activity">
    <reaction evidence="17">
        <text>N(6)-methyl-L-lysyl(20)-[histone H4] + S-adenosyl-L-methionine = N(6),N(6)-dimethyl-L-lysyl(20)-[histone H4] + S-adenosyl-L-homocysteine + H(+)</text>
        <dbReference type="Rhea" id="RHEA:60348"/>
        <dbReference type="Rhea" id="RHEA-COMP:15555"/>
        <dbReference type="Rhea" id="RHEA-COMP:15556"/>
        <dbReference type="ChEBI" id="CHEBI:15378"/>
        <dbReference type="ChEBI" id="CHEBI:57856"/>
        <dbReference type="ChEBI" id="CHEBI:59789"/>
        <dbReference type="ChEBI" id="CHEBI:61929"/>
        <dbReference type="ChEBI" id="CHEBI:61976"/>
        <dbReference type="EC" id="2.1.1.362"/>
    </reaction>
    <physiologicalReaction direction="left-to-right" evidence="17">
        <dbReference type="Rhea" id="RHEA:60349"/>
    </physiologicalReaction>
</comment>
<evidence type="ECO:0000259" key="18">
    <source>
        <dbReference type="PROSITE" id="PS50280"/>
    </source>
</evidence>
<evidence type="ECO:0000256" key="4">
    <source>
        <dbReference type="ARBA" id="ARBA00012188"/>
    </source>
</evidence>
<protein>
    <recommendedName>
        <fullName evidence="14">[histone H4]-N-methyl-L-lysine20 N-methyltransferase KMT5B</fullName>
        <ecNumber evidence="3">2.1.1.361</ecNumber>
        <ecNumber evidence="4">2.1.1.362</ecNumber>
    </recommendedName>
    <alternativeName>
        <fullName evidence="15">[histone H4]-lysine20 N-methyltransferase KMT5B</fullName>
    </alternativeName>
</protein>
<evidence type="ECO:0000256" key="12">
    <source>
        <dbReference type="ARBA" id="ARBA00023163"/>
    </source>
</evidence>
<evidence type="ECO:0000256" key="1">
    <source>
        <dbReference type="ARBA" id="ARBA00004123"/>
    </source>
</evidence>
<evidence type="ECO:0000256" key="5">
    <source>
        <dbReference type="ARBA" id="ARBA00022454"/>
    </source>
</evidence>
<evidence type="ECO:0000313" key="19">
    <source>
        <dbReference type="Ensembl" id="ENSMAMP00000013784.2"/>
    </source>
</evidence>
<accession>A0A3Q3LXG1</accession>
<dbReference type="InterPro" id="IPR039977">
    <property type="entry name" value="Suv4-20/Set9"/>
</dbReference>
<evidence type="ECO:0000256" key="10">
    <source>
        <dbReference type="ARBA" id="ARBA00022853"/>
    </source>
</evidence>
<feature type="domain" description="SET" evidence="18">
    <location>
        <begin position="143"/>
        <end position="255"/>
    </location>
</feature>
<keyword evidence="8" id="KW-0808">Transferase</keyword>
<dbReference type="Proteomes" id="UP000261640">
    <property type="component" value="Unplaced"/>
</dbReference>
<dbReference type="PROSITE" id="PS50280">
    <property type="entry name" value="SET"/>
    <property type="match status" value="1"/>
</dbReference>
<dbReference type="InterPro" id="IPR001214">
    <property type="entry name" value="SET_dom"/>
</dbReference>
<dbReference type="GO" id="GO:0005634">
    <property type="term" value="C:nucleus"/>
    <property type="evidence" value="ECO:0007669"/>
    <property type="project" value="UniProtKB-SubCell"/>
</dbReference>
<comment type="catalytic activity">
    <reaction evidence="16">
        <text>N(6),N(6)-dimethyl-L-lysyl(20)-[histone H4] + S-adenosyl-L-methionine = N(6),N(6),N(6)-trimethyl-L-lysyl(20)-[histone H4] + S-adenosyl-L-homocysteine + H(+)</text>
        <dbReference type="Rhea" id="RHEA:61992"/>
        <dbReference type="Rhea" id="RHEA-COMP:15556"/>
        <dbReference type="Rhea" id="RHEA-COMP:15998"/>
        <dbReference type="ChEBI" id="CHEBI:15378"/>
        <dbReference type="ChEBI" id="CHEBI:57856"/>
        <dbReference type="ChEBI" id="CHEBI:59789"/>
        <dbReference type="ChEBI" id="CHEBI:61961"/>
        <dbReference type="ChEBI" id="CHEBI:61976"/>
    </reaction>
    <physiologicalReaction direction="left-to-right" evidence="16">
        <dbReference type="Rhea" id="RHEA:61993"/>
    </physiologicalReaction>
</comment>
<proteinExistence type="predicted"/>
<evidence type="ECO:0000256" key="9">
    <source>
        <dbReference type="ARBA" id="ARBA00022691"/>
    </source>
</evidence>
<keyword evidence="9" id="KW-0949">S-adenosyl-L-methionine</keyword>
<reference evidence="19" key="2">
    <citation type="submission" date="2025-09" db="UniProtKB">
        <authorList>
            <consortium name="Ensembl"/>
        </authorList>
    </citation>
    <scope>IDENTIFICATION</scope>
</reference>
<evidence type="ECO:0000313" key="20">
    <source>
        <dbReference type="Proteomes" id="UP000261640"/>
    </source>
</evidence>
<evidence type="ECO:0000256" key="13">
    <source>
        <dbReference type="ARBA" id="ARBA00023242"/>
    </source>
</evidence>
<dbReference type="PANTHER" id="PTHR12977">
    <property type="entry name" value="SUPPRESSOR OF VARIEGATION 4-20-RELATED"/>
    <property type="match status" value="1"/>
</dbReference>
<keyword evidence="10" id="KW-0156">Chromatin regulator</keyword>
<evidence type="ECO:0000256" key="14">
    <source>
        <dbReference type="ARBA" id="ARBA00031786"/>
    </source>
</evidence>
<evidence type="ECO:0000256" key="11">
    <source>
        <dbReference type="ARBA" id="ARBA00023015"/>
    </source>
</evidence>
<evidence type="ECO:0000256" key="17">
    <source>
        <dbReference type="ARBA" id="ARBA00048710"/>
    </source>
</evidence>
<dbReference type="PROSITE" id="PS51570">
    <property type="entry name" value="SAM_MT43_SUVAR420_2"/>
    <property type="match status" value="1"/>
</dbReference>
<reference evidence="19" key="1">
    <citation type="submission" date="2025-08" db="UniProtKB">
        <authorList>
            <consortium name="Ensembl"/>
        </authorList>
    </citation>
    <scope>IDENTIFICATION</scope>
</reference>
<keyword evidence="20" id="KW-1185">Reference proteome</keyword>
<dbReference type="EC" id="2.1.1.361" evidence="3"/>
<evidence type="ECO:0000256" key="15">
    <source>
        <dbReference type="ARBA" id="ARBA00031835"/>
    </source>
</evidence>
<evidence type="ECO:0000256" key="7">
    <source>
        <dbReference type="ARBA" id="ARBA00022603"/>
    </source>
</evidence>
<evidence type="ECO:0000256" key="3">
    <source>
        <dbReference type="ARBA" id="ARBA00012187"/>
    </source>
</evidence>
<organism evidence="19 20">
    <name type="scientific">Mastacembelus armatus</name>
    <name type="common">zig-zag eel</name>
    <dbReference type="NCBI Taxonomy" id="205130"/>
    <lineage>
        <taxon>Eukaryota</taxon>
        <taxon>Metazoa</taxon>
        <taxon>Chordata</taxon>
        <taxon>Craniata</taxon>
        <taxon>Vertebrata</taxon>
        <taxon>Euteleostomi</taxon>
        <taxon>Actinopterygii</taxon>
        <taxon>Neopterygii</taxon>
        <taxon>Teleostei</taxon>
        <taxon>Neoteleostei</taxon>
        <taxon>Acanthomorphata</taxon>
        <taxon>Anabantaria</taxon>
        <taxon>Synbranchiformes</taxon>
        <taxon>Mastacembelidae</taxon>
        <taxon>Mastacembelus</taxon>
    </lineage>
</organism>
<dbReference type="EC" id="2.1.1.362" evidence="4"/>
<dbReference type="InParanoid" id="A0A3Q3LXG1"/>
<comment type="subcellular location">
    <subcellularLocation>
        <location evidence="2">Chromosome</location>
    </subcellularLocation>
    <subcellularLocation>
        <location evidence="1">Nucleus</location>
    </subcellularLocation>
</comment>
<keyword evidence="6" id="KW-0678">Repressor</keyword>
<keyword evidence="13" id="KW-0539">Nucleus</keyword>
<name>A0A3Q3LXG1_9TELE</name>
<keyword evidence="12" id="KW-0804">Transcription</keyword>
<keyword evidence="11" id="KW-0805">Transcription regulation</keyword>
<dbReference type="Ensembl" id="ENSMAMT00000014162.2">
    <property type="protein sequence ID" value="ENSMAMP00000013784.2"/>
    <property type="gene ID" value="ENSMAMG00000028376.1"/>
</dbReference>
<dbReference type="InterPro" id="IPR041938">
    <property type="entry name" value="Hist-Lys_N-MTase_N"/>
</dbReference>
<dbReference type="GO" id="GO:0140941">
    <property type="term" value="F:histone H4K20me methyltransferase activity"/>
    <property type="evidence" value="ECO:0007669"/>
    <property type="project" value="UniProtKB-EC"/>
</dbReference>
<dbReference type="GeneTree" id="ENSGT00940000161700"/>
<evidence type="ECO:0000256" key="6">
    <source>
        <dbReference type="ARBA" id="ARBA00022491"/>
    </source>
</evidence>
<dbReference type="AlphaFoldDB" id="A0A3Q3LXG1"/>
<dbReference type="SUPFAM" id="SSF82199">
    <property type="entry name" value="SET domain"/>
    <property type="match status" value="1"/>
</dbReference>
<dbReference type="SMART" id="SM00317">
    <property type="entry name" value="SET"/>
    <property type="match status" value="1"/>
</dbReference>
<evidence type="ECO:0000256" key="16">
    <source>
        <dbReference type="ARBA" id="ARBA00048602"/>
    </source>
</evidence>
<dbReference type="InterPro" id="IPR046341">
    <property type="entry name" value="SET_dom_sf"/>
</dbReference>
<evidence type="ECO:0000256" key="2">
    <source>
        <dbReference type="ARBA" id="ARBA00004286"/>
    </source>
</evidence>
<evidence type="ECO:0000256" key="8">
    <source>
        <dbReference type="ARBA" id="ARBA00022679"/>
    </source>
</evidence>
<dbReference type="FunFam" id="2.170.270.10:FF:000006">
    <property type="entry name" value="Histone-lysine N-methyltransferase"/>
    <property type="match status" value="1"/>
</dbReference>
<keyword evidence="7" id="KW-0489">Methyltransferase</keyword>
<dbReference type="GO" id="GO:0032259">
    <property type="term" value="P:methylation"/>
    <property type="evidence" value="ECO:0007669"/>
    <property type="project" value="UniProtKB-KW"/>
</dbReference>
<dbReference type="InterPro" id="IPR025790">
    <property type="entry name" value="Suv4-20_animal"/>
</dbReference>
<sequence>CQLLGNQKNTGSDYVDFAVINNQRNSRSAVQTLRTLMDRRTRMSVKELCEIDDLATSLVLDPLLGFRTHKMNITPLPVTPCWDKLKEALVQFQHTHDFNSISEALTVGELAGNYLTSLGSHCQELLRQHVFQYLRAFVLDSGFKIESCDRYSSETNGAKVTSTRHWFAGQRVEFLLGSTAKLSPVDSPVLRPGVNDFSVMYSTRKCCVLLYLGPAAFINHDCKPNCKYLAAERNIVVVEVIRPISPGEEFTCYYGDGFFGDKNEMCECYTCERDGEGHFKYRGKQPHSETTKDTVSQKYHLRERYLCHHREKSGPDSHNMGSLEVLIFSVLNLAITCCKICCKILFSSCEVSLILE</sequence>